<evidence type="ECO:0000256" key="6">
    <source>
        <dbReference type="ARBA" id="ARBA00031047"/>
    </source>
</evidence>
<dbReference type="Proteomes" id="UP000815325">
    <property type="component" value="Unassembled WGS sequence"/>
</dbReference>
<proteinExistence type="inferred from homology"/>
<feature type="domain" description="Large ribosomal subunit protein bL9 C-terminal" evidence="11">
    <location>
        <begin position="95"/>
        <end position="178"/>
    </location>
</feature>
<dbReference type="Gene3D" id="3.40.5.10">
    <property type="entry name" value="Ribosomal protein L9, N-terminal domain"/>
    <property type="match status" value="1"/>
</dbReference>
<keyword evidence="3" id="KW-0694">RNA-binding</keyword>
<evidence type="ECO:0000313" key="12">
    <source>
        <dbReference type="EMBL" id="KAF5841670.1"/>
    </source>
</evidence>
<evidence type="ECO:0000256" key="9">
    <source>
        <dbReference type="SAM" id="MobiDB-lite"/>
    </source>
</evidence>
<dbReference type="InterPro" id="IPR036935">
    <property type="entry name" value="Ribosomal_bL9_N_sf"/>
</dbReference>
<organism evidence="12 13">
    <name type="scientific">Dunaliella salina</name>
    <name type="common">Green alga</name>
    <name type="synonym">Protococcus salinus</name>
    <dbReference type="NCBI Taxonomy" id="3046"/>
    <lineage>
        <taxon>Eukaryota</taxon>
        <taxon>Viridiplantae</taxon>
        <taxon>Chlorophyta</taxon>
        <taxon>core chlorophytes</taxon>
        <taxon>Chlorophyceae</taxon>
        <taxon>CS clade</taxon>
        <taxon>Chlamydomonadales</taxon>
        <taxon>Dunaliellaceae</taxon>
        <taxon>Dunaliella</taxon>
    </lineage>
</organism>
<dbReference type="SUPFAM" id="SSF55658">
    <property type="entry name" value="L9 N-domain-like"/>
    <property type="match status" value="1"/>
</dbReference>
<evidence type="ECO:0000256" key="5">
    <source>
        <dbReference type="ARBA" id="ARBA00023274"/>
    </source>
</evidence>
<sequence length="192" mass="21268">MQSTMLKGHCSLRASTAPKPANGRRTVVSVEANKRVQKKAKVIYRQSGEIKTVPLGYWRNFLKPSSQAEIASEGVLAKIRKAKEDEIRAKLEVKAQAQSFANALSTIGKFVIRKKVGERDQIYGSVQKSEVADAIYQQTGRNLADAEITIPEIKAVGTYECQVKLHPEVIASFNVVIQREKNVQVKGSSKKK</sequence>
<evidence type="ECO:0000256" key="7">
    <source>
        <dbReference type="ARBA" id="ARBA00035193"/>
    </source>
</evidence>
<evidence type="ECO:0000256" key="2">
    <source>
        <dbReference type="ARBA" id="ARBA00022730"/>
    </source>
</evidence>
<evidence type="ECO:0000256" key="3">
    <source>
        <dbReference type="ARBA" id="ARBA00022884"/>
    </source>
</evidence>
<keyword evidence="13" id="KW-1185">Reference proteome</keyword>
<keyword evidence="5" id="KW-0687">Ribonucleoprotein</keyword>
<dbReference type="Pfam" id="PF01281">
    <property type="entry name" value="Ribosomal_L9_N"/>
    <property type="match status" value="1"/>
</dbReference>
<dbReference type="EMBL" id="MU069480">
    <property type="protein sequence ID" value="KAF5841670.1"/>
    <property type="molecule type" value="Genomic_DNA"/>
</dbReference>
<dbReference type="PANTHER" id="PTHR21368">
    <property type="entry name" value="50S RIBOSOMAL PROTEIN L9"/>
    <property type="match status" value="1"/>
</dbReference>
<feature type="domain" description="Ribosomal protein L9" evidence="10">
    <location>
        <begin position="47"/>
        <end position="78"/>
    </location>
</feature>
<dbReference type="SUPFAM" id="SSF55653">
    <property type="entry name" value="Ribosomal protein L9 C-domain"/>
    <property type="match status" value="1"/>
</dbReference>
<gene>
    <name evidence="12" type="ORF">DUNSADRAFT_11877</name>
</gene>
<dbReference type="InterPro" id="IPR020594">
    <property type="entry name" value="Ribosomal_bL9_bac/chp"/>
</dbReference>
<keyword evidence="2" id="KW-0699">rRNA-binding</keyword>
<feature type="region of interest" description="Disordered" evidence="9">
    <location>
        <begin position="1"/>
        <end position="24"/>
    </location>
</feature>
<evidence type="ECO:0000259" key="11">
    <source>
        <dbReference type="Pfam" id="PF03948"/>
    </source>
</evidence>
<protein>
    <recommendedName>
        <fullName evidence="7">Large ribosomal subunit protein bL9c</fullName>
    </recommendedName>
    <alternativeName>
        <fullName evidence="8">50S ribosomal protein L9, chloroplastic</fullName>
    </alternativeName>
    <alternativeName>
        <fullName evidence="6">CL9</fullName>
    </alternativeName>
</protein>
<dbReference type="InterPro" id="IPR009027">
    <property type="entry name" value="Ribosomal_bL9/RNase_H1_N"/>
</dbReference>
<dbReference type="HAMAP" id="MF_00503">
    <property type="entry name" value="Ribosomal_bL9"/>
    <property type="match status" value="1"/>
</dbReference>
<dbReference type="InterPro" id="IPR000244">
    <property type="entry name" value="Ribosomal_bL9"/>
</dbReference>
<comment type="caution">
    <text evidence="12">The sequence shown here is derived from an EMBL/GenBank/DDBJ whole genome shotgun (WGS) entry which is preliminary data.</text>
</comment>
<reference evidence="12" key="1">
    <citation type="submission" date="2017-08" db="EMBL/GenBank/DDBJ databases">
        <authorList>
            <person name="Polle J.E."/>
            <person name="Barry K."/>
            <person name="Cushman J."/>
            <person name="Schmutz J."/>
            <person name="Tran D."/>
            <person name="Hathwaick L.T."/>
            <person name="Yim W.C."/>
            <person name="Jenkins J."/>
            <person name="Mckie-Krisberg Z.M."/>
            <person name="Prochnik S."/>
            <person name="Lindquist E."/>
            <person name="Dockter R.B."/>
            <person name="Adam C."/>
            <person name="Molina H."/>
            <person name="Bunkerborg J."/>
            <person name="Jin E."/>
            <person name="Buchheim M."/>
            <person name="Magnuson J."/>
        </authorList>
    </citation>
    <scope>NUCLEOTIDE SEQUENCE</scope>
    <source>
        <strain evidence="12">CCAP 19/18</strain>
    </source>
</reference>
<dbReference type="Pfam" id="PF03948">
    <property type="entry name" value="Ribosomal_L9_C"/>
    <property type="match status" value="1"/>
</dbReference>
<evidence type="ECO:0000313" key="13">
    <source>
        <dbReference type="Proteomes" id="UP000815325"/>
    </source>
</evidence>
<dbReference type="GO" id="GO:0005840">
    <property type="term" value="C:ribosome"/>
    <property type="evidence" value="ECO:0007669"/>
    <property type="project" value="UniProtKB-KW"/>
</dbReference>
<evidence type="ECO:0000256" key="4">
    <source>
        <dbReference type="ARBA" id="ARBA00022980"/>
    </source>
</evidence>
<dbReference type="Gene3D" id="3.10.430.100">
    <property type="entry name" value="Ribosomal protein L9, C-terminal domain"/>
    <property type="match status" value="1"/>
</dbReference>
<dbReference type="InterPro" id="IPR020070">
    <property type="entry name" value="Ribosomal_bL9_N"/>
</dbReference>
<name>A0ABQ7H487_DUNSA</name>
<accession>A0ABQ7H487</accession>
<dbReference type="InterPro" id="IPR020069">
    <property type="entry name" value="Ribosomal_bL9_C"/>
</dbReference>
<evidence type="ECO:0000256" key="1">
    <source>
        <dbReference type="ARBA" id="ARBA00010605"/>
    </source>
</evidence>
<evidence type="ECO:0000259" key="10">
    <source>
        <dbReference type="Pfam" id="PF01281"/>
    </source>
</evidence>
<dbReference type="InterPro" id="IPR036791">
    <property type="entry name" value="Ribosomal_bL9_C_sf"/>
</dbReference>
<dbReference type="NCBIfam" id="TIGR00158">
    <property type="entry name" value="L9"/>
    <property type="match status" value="1"/>
</dbReference>
<comment type="similarity">
    <text evidence="1">Belongs to the bacterial ribosomal protein bL9 family.</text>
</comment>
<evidence type="ECO:0000256" key="8">
    <source>
        <dbReference type="ARBA" id="ARBA00035427"/>
    </source>
</evidence>
<keyword evidence="4 12" id="KW-0689">Ribosomal protein</keyword>